<protein>
    <recommendedName>
        <fullName evidence="4">AT-hook motif nuclear-localized protein</fullName>
    </recommendedName>
</protein>
<gene>
    <name evidence="7" type="ORF">MIMGU_mgv1a015905mg</name>
</gene>
<keyword evidence="3 4" id="KW-0804">Transcription</keyword>
<keyword evidence="2 4" id="KW-0238">DNA-binding</keyword>
<comment type="subcellular location">
    <subcellularLocation>
        <location evidence="4">Nucleus</location>
    </subcellularLocation>
</comment>
<feature type="domain" description="PPC" evidence="6">
    <location>
        <begin position="47"/>
        <end position="141"/>
    </location>
</feature>
<sequence length="141" mass="15216">MSLGLSTVSAATPSSERIASGERARNVRPPGTWWKQKLAPIGEWMNASVGLAFTRHVLHIGVGEVLVYRILPQKCARQRPRCLCIMSGSGWVSLVTLRQPTTSGANITFEGRFEILWLSGSHLLSESGGPCIRTGGISISV</sequence>
<name>A0A022QTG4_ERYGU</name>
<keyword evidence="4" id="KW-0539">Nucleus</keyword>
<dbReference type="InterPro" id="IPR005175">
    <property type="entry name" value="PPC_dom"/>
</dbReference>
<dbReference type="InterPro" id="IPR039605">
    <property type="entry name" value="AHL"/>
</dbReference>
<keyword evidence="8" id="KW-1185">Reference proteome</keyword>
<evidence type="ECO:0000256" key="4">
    <source>
        <dbReference type="RuleBase" id="RU367031"/>
    </source>
</evidence>
<comment type="domain">
    <text evidence="4">The PPC domain mediates interactions between AHL proteins.</text>
</comment>
<reference evidence="7 8" key="1">
    <citation type="journal article" date="2013" name="Proc. Natl. Acad. Sci. U.S.A.">
        <title>Fine-scale variation in meiotic recombination in Mimulus inferred from population shotgun sequencing.</title>
        <authorList>
            <person name="Hellsten U."/>
            <person name="Wright K.M."/>
            <person name="Jenkins J."/>
            <person name="Shu S."/>
            <person name="Yuan Y."/>
            <person name="Wessler S.R."/>
            <person name="Schmutz J."/>
            <person name="Willis J.H."/>
            <person name="Rokhsar D.S."/>
        </authorList>
    </citation>
    <scope>NUCLEOTIDE SEQUENCE [LARGE SCALE GENOMIC DNA]</scope>
    <source>
        <strain evidence="8">cv. DUN x IM62</strain>
    </source>
</reference>
<organism evidence="7 8">
    <name type="scientific">Erythranthe guttata</name>
    <name type="common">Yellow monkey flower</name>
    <name type="synonym">Mimulus guttatus</name>
    <dbReference type="NCBI Taxonomy" id="4155"/>
    <lineage>
        <taxon>Eukaryota</taxon>
        <taxon>Viridiplantae</taxon>
        <taxon>Streptophyta</taxon>
        <taxon>Embryophyta</taxon>
        <taxon>Tracheophyta</taxon>
        <taxon>Spermatophyta</taxon>
        <taxon>Magnoliopsida</taxon>
        <taxon>eudicotyledons</taxon>
        <taxon>Gunneridae</taxon>
        <taxon>Pentapetalae</taxon>
        <taxon>asterids</taxon>
        <taxon>lamiids</taxon>
        <taxon>Lamiales</taxon>
        <taxon>Phrymaceae</taxon>
        <taxon>Erythranthe</taxon>
    </lineage>
</organism>
<dbReference type="CDD" id="cd11378">
    <property type="entry name" value="DUF296"/>
    <property type="match status" value="1"/>
</dbReference>
<evidence type="ECO:0000256" key="1">
    <source>
        <dbReference type="ARBA" id="ARBA00023015"/>
    </source>
</evidence>
<evidence type="ECO:0000256" key="5">
    <source>
        <dbReference type="SAM" id="MobiDB-lite"/>
    </source>
</evidence>
<dbReference type="PANTHER" id="PTHR31500:SF64">
    <property type="entry name" value="AT-HOOK MOTIF NUCLEAR-LOCALIZED PROTEIN 12-RELATED"/>
    <property type="match status" value="1"/>
</dbReference>
<dbReference type="AlphaFoldDB" id="A0A022QTG4"/>
<evidence type="ECO:0000259" key="6">
    <source>
        <dbReference type="PROSITE" id="PS51742"/>
    </source>
</evidence>
<evidence type="ECO:0000256" key="3">
    <source>
        <dbReference type="ARBA" id="ARBA00023163"/>
    </source>
</evidence>
<accession>A0A022QTG4</accession>
<proteinExistence type="predicted"/>
<dbReference type="STRING" id="4155.A0A022QTG4"/>
<dbReference type="SUPFAM" id="SSF117856">
    <property type="entry name" value="AF0104/ALDC/Ptd012-like"/>
    <property type="match status" value="1"/>
</dbReference>
<dbReference type="GO" id="GO:0003680">
    <property type="term" value="F:minor groove of adenine-thymine-rich DNA binding"/>
    <property type="evidence" value="ECO:0007669"/>
    <property type="project" value="UniProtKB-UniRule"/>
</dbReference>
<dbReference type="PROSITE" id="PS51742">
    <property type="entry name" value="PPC"/>
    <property type="match status" value="1"/>
</dbReference>
<feature type="region of interest" description="Disordered" evidence="5">
    <location>
        <begin position="1"/>
        <end position="24"/>
    </location>
</feature>
<feature type="compositionally biased region" description="Polar residues" evidence="5">
    <location>
        <begin position="1"/>
        <end position="17"/>
    </location>
</feature>
<dbReference type="eggNOG" id="ENOG502QTYW">
    <property type="taxonomic scope" value="Eukaryota"/>
</dbReference>
<dbReference type="Gene3D" id="3.30.1330.80">
    <property type="entry name" value="Hypothetical protein, similar to alpha- acetolactate decarboxylase, domain 2"/>
    <property type="match status" value="1"/>
</dbReference>
<comment type="function">
    <text evidence="4">Transcription factor that specifically binds AT-rich DNA sequences related to the nuclear matrix attachment regions (MARs).</text>
</comment>
<dbReference type="EMBL" id="KI631018">
    <property type="protein sequence ID" value="EYU31216.1"/>
    <property type="molecule type" value="Genomic_DNA"/>
</dbReference>
<evidence type="ECO:0000256" key="2">
    <source>
        <dbReference type="ARBA" id="ARBA00023125"/>
    </source>
</evidence>
<dbReference type="PANTHER" id="PTHR31500">
    <property type="entry name" value="AT-HOOK MOTIF NUCLEAR-LOCALIZED PROTEIN 9"/>
    <property type="match status" value="1"/>
</dbReference>
<dbReference type="PhylomeDB" id="A0A022QTG4"/>
<evidence type="ECO:0000313" key="7">
    <source>
        <dbReference type="EMBL" id="EYU31216.1"/>
    </source>
</evidence>
<keyword evidence="1 4" id="KW-0805">Transcription regulation</keyword>
<dbReference type="GO" id="GO:0005634">
    <property type="term" value="C:nucleus"/>
    <property type="evidence" value="ECO:0007669"/>
    <property type="project" value="UniProtKB-SubCell"/>
</dbReference>
<evidence type="ECO:0000313" key="8">
    <source>
        <dbReference type="Proteomes" id="UP000030748"/>
    </source>
</evidence>
<dbReference type="Pfam" id="PF03479">
    <property type="entry name" value="PCC"/>
    <property type="match status" value="1"/>
</dbReference>
<dbReference type="Proteomes" id="UP000030748">
    <property type="component" value="Unassembled WGS sequence"/>
</dbReference>